<dbReference type="Proteomes" id="UP000762676">
    <property type="component" value="Unassembled WGS sequence"/>
</dbReference>
<keyword evidence="3" id="KW-1185">Reference proteome</keyword>
<evidence type="ECO:0000256" key="1">
    <source>
        <dbReference type="SAM" id="Phobius"/>
    </source>
</evidence>
<keyword evidence="1" id="KW-1133">Transmembrane helix</keyword>
<sequence length="118" mass="13070">MGVVTLRAGPPRTSFATSTITAARACLKVPPLWEQGARIHSRAPFYPPPLSLLLASFLVVLKLIYPCINHMYLHPGRPTRHRAQQGDAGSQPHGCCTRATPGRKSIEQYWSYCPPVYD</sequence>
<evidence type="ECO:0000313" key="2">
    <source>
        <dbReference type="EMBL" id="GFR87788.1"/>
    </source>
</evidence>
<keyword evidence="1" id="KW-0472">Membrane</keyword>
<dbReference type="AlphaFoldDB" id="A0AAV4GPU5"/>
<proteinExistence type="predicted"/>
<organism evidence="2 3">
    <name type="scientific">Elysia marginata</name>
    <dbReference type="NCBI Taxonomy" id="1093978"/>
    <lineage>
        <taxon>Eukaryota</taxon>
        <taxon>Metazoa</taxon>
        <taxon>Spiralia</taxon>
        <taxon>Lophotrochozoa</taxon>
        <taxon>Mollusca</taxon>
        <taxon>Gastropoda</taxon>
        <taxon>Heterobranchia</taxon>
        <taxon>Euthyneura</taxon>
        <taxon>Panpulmonata</taxon>
        <taxon>Sacoglossa</taxon>
        <taxon>Placobranchoidea</taxon>
        <taxon>Plakobranchidae</taxon>
        <taxon>Elysia</taxon>
    </lineage>
</organism>
<protein>
    <submittedName>
        <fullName evidence="2">Uncharacterized protein</fullName>
    </submittedName>
</protein>
<evidence type="ECO:0000313" key="3">
    <source>
        <dbReference type="Proteomes" id="UP000762676"/>
    </source>
</evidence>
<reference evidence="2 3" key="1">
    <citation type="journal article" date="2021" name="Elife">
        <title>Chloroplast acquisition without the gene transfer in kleptoplastic sea slugs, Plakobranchus ocellatus.</title>
        <authorList>
            <person name="Maeda T."/>
            <person name="Takahashi S."/>
            <person name="Yoshida T."/>
            <person name="Shimamura S."/>
            <person name="Takaki Y."/>
            <person name="Nagai Y."/>
            <person name="Toyoda A."/>
            <person name="Suzuki Y."/>
            <person name="Arimoto A."/>
            <person name="Ishii H."/>
            <person name="Satoh N."/>
            <person name="Nishiyama T."/>
            <person name="Hasebe M."/>
            <person name="Maruyama T."/>
            <person name="Minagawa J."/>
            <person name="Obokata J."/>
            <person name="Shigenobu S."/>
        </authorList>
    </citation>
    <scope>NUCLEOTIDE SEQUENCE [LARGE SCALE GENOMIC DNA]</scope>
</reference>
<name>A0AAV4GPU5_9GAST</name>
<accession>A0AAV4GPU5</accession>
<dbReference type="EMBL" id="BMAT01012197">
    <property type="protein sequence ID" value="GFR87788.1"/>
    <property type="molecule type" value="Genomic_DNA"/>
</dbReference>
<feature type="transmembrane region" description="Helical" evidence="1">
    <location>
        <begin position="50"/>
        <end position="72"/>
    </location>
</feature>
<comment type="caution">
    <text evidence="2">The sequence shown here is derived from an EMBL/GenBank/DDBJ whole genome shotgun (WGS) entry which is preliminary data.</text>
</comment>
<keyword evidence="1" id="KW-0812">Transmembrane</keyword>
<gene>
    <name evidence="2" type="ORF">ElyMa_006085300</name>
</gene>